<proteinExistence type="predicted"/>
<evidence type="ECO:0008006" key="4">
    <source>
        <dbReference type="Google" id="ProtNLM"/>
    </source>
</evidence>
<evidence type="ECO:0000313" key="3">
    <source>
        <dbReference type="Proteomes" id="UP000076871"/>
    </source>
</evidence>
<evidence type="ECO:0000313" key="2">
    <source>
        <dbReference type="EMBL" id="KZT01830.1"/>
    </source>
</evidence>
<keyword evidence="3" id="KW-1185">Reference proteome</keyword>
<dbReference type="Pfam" id="PF14223">
    <property type="entry name" value="Retrotran_gag_2"/>
    <property type="match status" value="1"/>
</dbReference>
<gene>
    <name evidence="2" type="ORF">LAESUDRAFT_763417</name>
</gene>
<feature type="compositionally biased region" description="Polar residues" evidence="1">
    <location>
        <begin position="272"/>
        <end position="283"/>
    </location>
</feature>
<dbReference type="InParanoid" id="A0A165BXG2"/>
<dbReference type="GeneID" id="63830278"/>
<protein>
    <recommendedName>
        <fullName evidence="4">CCHC-type domain-containing protein</fullName>
    </recommendedName>
</protein>
<organism evidence="2 3">
    <name type="scientific">Laetiporus sulphureus 93-53</name>
    <dbReference type="NCBI Taxonomy" id="1314785"/>
    <lineage>
        <taxon>Eukaryota</taxon>
        <taxon>Fungi</taxon>
        <taxon>Dikarya</taxon>
        <taxon>Basidiomycota</taxon>
        <taxon>Agaricomycotina</taxon>
        <taxon>Agaricomycetes</taxon>
        <taxon>Polyporales</taxon>
        <taxon>Laetiporus</taxon>
    </lineage>
</organism>
<dbReference type="EMBL" id="KV427659">
    <property type="protein sequence ID" value="KZT01830.1"/>
    <property type="molecule type" value="Genomic_DNA"/>
</dbReference>
<reference evidence="2 3" key="1">
    <citation type="journal article" date="2016" name="Mol. Biol. Evol.">
        <title>Comparative Genomics of Early-Diverging Mushroom-Forming Fungi Provides Insights into the Origins of Lignocellulose Decay Capabilities.</title>
        <authorList>
            <person name="Nagy L.G."/>
            <person name="Riley R."/>
            <person name="Tritt A."/>
            <person name="Adam C."/>
            <person name="Daum C."/>
            <person name="Floudas D."/>
            <person name="Sun H."/>
            <person name="Yadav J.S."/>
            <person name="Pangilinan J."/>
            <person name="Larsson K.H."/>
            <person name="Matsuura K."/>
            <person name="Barry K."/>
            <person name="Labutti K."/>
            <person name="Kuo R."/>
            <person name="Ohm R.A."/>
            <person name="Bhattacharya S.S."/>
            <person name="Shirouzu T."/>
            <person name="Yoshinaga Y."/>
            <person name="Martin F.M."/>
            <person name="Grigoriev I.V."/>
            <person name="Hibbett D.S."/>
        </authorList>
    </citation>
    <scope>NUCLEOTIDE SEQUENCE [LARGE SCALE GENOMIC DNA]</scope>
    <source>
        <strain evidence="2 3">93-53</strain>
    </source>
</reference>
<accession>A0A165BXG2</accession>
<feature type="region of interest" description="Disordered" evidence="1">
    <location>
        <begin position="216"/>
        <end position="283"/>
    </location>
</feature>
<dbReference type="Proteomes" id="UP000076871">
    <property type="component" value="Unassembled WGS sequence"/>
</dbReference>
<dbReference type="RefSeq" id="XP_040759570.1">
    <property type="nucleotide sequence ID" value="XM_040913250.1"/>
</dbReference>
<name>A0A165BXG2_9APHY</name>
<sequence>MHERHLSSDDVQILTWLTATLDQVKKNLNEYAQEYNEGHWKHLNWGLQAIGKVKFIQLQANYLRITRQLAEIAWVTPVDADAQEEWDDDDQQALGIIMVWTQQKLHSHLKGVTHVLDAWEKLKTVYGTESVLGTWNLVIGYMNTQMDDSKSLQQQIDDLETQRNCPYPPSYSNVLVNLLVGLDLTTVKPQDLILKIIDEENHRKEESIGRISQVTRKGPCGKCGKAGHTTEQHVDNWQPKRKNQGNAKGKVPANKQGKRKGKGSNGGTSKSAATPSTGTIVTV</sequence>
<evidence type="ECO:0000256" key="1">
    <source>
        <dbReference type="SAM" id="MobiDB-lite"/>
    </source>
</evidence>
<dbReference type="AlphaFoldDB" id="A0A165BXG2"/>